<feature type="transmembrane region" description="Helical" evidence="6">
    <location>
        <begin position="392"/>
        <end position="417"/>
    </location>
</feature>
<protein>
    <submittedName>
        <fullName evidence="7">Polysaccharide biosynthesis protein</fullName>
    </submittedName>
</protein>
<keyword evidence="4 6" id="KW-1133">Transmembrane helix</keyword>
<evidence type="ECO:0000256" key="5">
    <source>
        <dbReference type="ARBA" id="ARBA00023136"/>
    </source>
</evidence>
<evidence type="ECO:0000313" key="8">
    <source>
        <dbReference type="Proteomes" id="UP000011592"/>
    </source>
</evidence>
<evidence type="ECO:0000256" key="1">
    <source>
        <dbReference type="ARBA" id="ARBA00004651"/>
    </source>
</evidence>
<evidence type="ECO:0000256" key="2">
    <source>
        <dbReference type="ARBA" id="ARBA00022475"/>
    </source>
</evidence>
<dbReference type="AlphaFoldDB" id="L9ZGU4"/>
<feature type="transmembrane region" description="Helical" evidence="6">
    <location>
        <begin position="91"/>
        <end position="114"/>
    </location>
</feature>
<organism evidence="7 8">
    <name type="scientific">Natrinema gari JCM 14663</name>
    <dbReference type="NCBI Taxonomy" id="1230459"/>
    <lineage>
        <taxon>Archaea</taxon>
        <taxon>Methanobacteriati</taxon>
        <taxon>Methanobacteriota</taxon>
        <taxon>Stenosarchaea group</taxon>
        <taxon>Halobacteria</taxon>
        <taxon>Halobacteriales</taxon>
        <taxon>Natrialbaceae</taxon>
        <taxon>Natrinema</taxon>
    </lineage>
</organism>
<dbReference type="EMBL" id="AOIJ01000021">
    <property type="protein sequence ID" value="ELY84388.1"/>
    <property type="molecule type" value="Genomic_DNA"/>
</dbReference>
<reference evidence="7 8" key="1">
    <citation type="journal article" date="2014" name="PLoS Genet.">
        <title>Phylogenetically driven sequencing of extremely halophilic archaea reveals strategies for static and dynamic osmo-response.</title>
        <authorList>
            <person name="Becker E.A."/>
            <person name="Seitzer P.M."/>
            <person name="Tritt A."/>
            <person name="Larsen D."/>
            <person name="Krusor M."/>
            <person name="Yao A.I."/>
            <person name="Wu D."/>
            <person name="Madern D."/>
            <person name="Eisen J.A."/>
            <person name="Darling A.E."/>
            <person name="Facciotti M.T."/>
        </authorList>
    </citation>
    <scope>NUCLEOTIDE SEQUENCE [LARGE SCALE GENOMIC DNA]</scope>
    <source>
        <strain evidence="7 8">JCM 14663</strain>
    </source>
</reference>
<dbReference type="GO" id="GO:0005886">
    <property type="term" value="C:plasma membrane"/>
    <property type="evidence" value="ECO:0007669"/>
    <property type="project" value="UniProtKB-SubCell"/>
</dbReference>
<accession>L9ZGU4</accession>
<feature type="transmembrane region" description="Helical" evidence="6">
    <location>
        <begin position="20"/>
        <end position="41"/>
    </location>
</feature>
<feature type="transmembrane region" description="Helical" evidence="6">
    <location>
        <begin position="366"/>
        <end position="386"/>
    </location>
</feature>
<keyword evidence="2" id="KW-1003">Cell membrane</keyword>
<dbReference type="RefSeq" id="WP_008451777.1">
    <property type="nucleotide sequence ID" value="NZ_AOIJ01000021.1"/>
</dbReference>
<comment type="subcellular location">
    <subcellularLocation>
        <location evidence="1">Cell membrane</location>
        <topology evidence="1">Multi-pass membrane protein</topology>
    </subcellularLocation>
</comment>
<dbReference type="InterPro" id="IPR002797">
    <property type="entry name" value="Polysacc_synth"/>
</dbReference>
<sequence>MGESRASKIEDVFQRFSQDFGLYSIAEFVPALLGVAALTIFTRIFPPAAYGQYALAMTFVAVFSTFTFGWLDQAILRFEPQIDADELVGNVVTILVGCCLLIAFFVTVGYVLFGDALGEYRAFYPAVGALVIAQGLFNTFRSLLQVRLQSRSVATYKIFRSVGKLAFALLLAVIVFDDIVGWIWGGAVATTVTVAVMAYCSDVMRFSPRIQSTLAARFLRYGFPMIGWLLGLTLLNFADRVLIEFIRGSSAVGIYSSNYNLVNRGLLLAFTPLIQTIHPILMNKWDGENGSEGEGLMTDFTRYFLIIGVAATIFAGVVSKPLSTILLATEYQEGYVLIPIVAAGLFLWNISMIGHKGLEIQERTRLMFLGVSVAVVLNVVLNVPLISLYGYLGAAVATLVSFGAYAVFAYVTSLWSIRWRFPLRTVRNTAIGGAVMVVPGAALYAFSAYTTPRAIAVAGGGVVLYGAVLYALDEFEPNELTAVSALLRNN</sequence>
<gene>
    <name evidence="7" type="ORF">C486_00519</name>
</gene>
<dbReference type="InterPro" id="IPR050833">
    <property type="entry name" value="Poly_Biosynth_Transport"/>
</dbReference>
<feature type="transmembrane region" description="Helical" evidence="6">
    <location>
        <begin position="334"/>
        <end position="354"/>
    </location>
</feature>
<dbReference type="PANTHER" id="PTHR30250:SF11">
    <property type="entry name" value="O-ANTIGEN TRANSPORTER-RELATED"/>
    <property type="match status" value="1"/>
</dbReference>
<evidence type="ECO:0000256" key="4">
    <source>
        <dbReference type="ARBA" id="ARBA00022989"/>
    </source>
</evidence>
<feature type="transmembrane region" description="Helical" evidence="6">
    <location>
        <begin position="221"/>
        <end position="238"/>
    </location>
</feature>
<feature type="transmembrane region" description="Helical" evidence="6">
    <location>
        <begin position="120"/>
        <end position="137"/>
    </location>
</feature>
<evidence type="ECO:0000256" key="6">
    <source>
        <dbReference type="SAM" id="Phobius"/>
    </source>
</evidence>
<evidence type="ECO:0000313" key="7">
    <source>
        <dbReference type="EMBL" id="ELY84388.1"/>
    </source>
</evidence>
<evidence type="ECO:0000256" key="3">
    <source>
        <dbReference type="ARBA" id="ARBA00022692"/>
    </source>
</evidence>
<dbReference type="PATRIC" id="fig|1230459.4.peg.99"/>
<feature type="transmembrane region" description="Helical" evidence="6">
    <location>
        <begin position="455"/>
        <end position="472"/>
    </location>
</feature>
<dbReference type="Proteomes" id="UP000011592">
    <property type="component" value="Unassembled WGS sequence"/>
</dbReference>
<feature type="transmembrane region" description="Helical" evidence="6">
    <location>
        <begin position="158"/>
        <end position="176"/>
    </location>
</feature>
<dbReference type="Pfam" id="PF01943">
    <property type="entry name" value="Polysacc_synt"/>
    <property type="match status" value="1"/>
</dbReference>
<dbReference type="PANTHER" id="PTHR30250">
    <property type="entry name" value="PST FAMILY PREDICTED COLANIC ACID TRANSPORTER"/>
    <property type="match status" value="1"/>
</dbReference>
<feature type="transmembrane region" description="Helical" evidence="6">
    <location>
        <begin position="182"/>
        <end position="200"/>
    </location>
</feature>
<name>L9ZGU4_9EURY</name>
<proteinExistence type="predicted"/>
<feature type="transmembrane region" description="Helical" evidence="6">
    <location>
        <begin position="265"/>
        <end position="282"/>
    </location>
</feature>
<feature type="transmembrane region" description="Helical" evidence="6">
    <location>
        <begin position="53"/>
        <end position="71"/>
    </location>
</feature>
<keyword evidence="8" id="KW-1185">Reference proteome</keyword>
<feature type="transmembrane region" description="Helical" evidence="6">
    <location>
        <begin position="303"/>
        <end position="322"/>
    </location>
</feature>
<comment type="caution">
    <text evidence="7">The sequence shown here is derived from an EMBL/GenBank/DDBJ whole genome shotgun (WGS) entry which is preliminary data.</text>
</comment>
<keyword evidence="3 6" id="KW-0812">Transmembrane</keyword>
<feature type="transmembrane region" description="Helical" evidence="6">
    <location>
        <begin position="429"/>
        <end position="449"/>
    </location>
</feature>
<keyword evidence="5 6" id="KW-0472">Membrane</keyword>